<dbReference type="GO" id="GO:0051301">
    <property type="term" value="P:cell division"/>
    <property type="evidence" value="ECO:0007669"/>
    <property type="project" value="UniProtKB-KW"/>
</dbReference>
<reference evidence="4 5" key="1">
    <citation type="submission" date="2016-11" db="EMBL/GenBank/DDBJ databases">
        <authorList>
            <person name="Jaros S."/>
            <person name="Januszkiewicz K."/>
            <person name="Wedrychowicz H."/>
        </authorList>
    </citation>
    <scope>NUCLEOTIDE SEQUENCE [LARGE SCALE GENOMIC DNA]</scope>
    <source>
        <strain evidence="4 5">DSM 14501</strain>
    </source>
</reference>
<dbReference type="Gene3D" id="6.10.250.2410">
    <property type="match status" value="1"/>
</dbReference>
<dbReference type="Gene3D" id="1.10.10.580">
    <property type="entry name" value="Structural maintenance of chromosome 1. Chain E"/>
    <property type="match status" value="1"/>
</dbReference>
<dbReference type="RefSeq" id="WP_072965361.1">
    <property type="nucleotide sequence ID" value="NZ_FRAJ01000003.1"/>
</dbReference>
<keyword evidence="5" id="KW-1185">Reference proteome</keyword>
<organism evidence="4 5">
    <name type="scientific">Caminicella sporogenes DSM 14501</name>
    <dbReference type="NCBI Taxonomy" id="1121266"/>
    <lineage>
        <taxon>Bacteria</taxon>
        <taxon>Bacillati</taxon>
        <taxon>Bacillota</taxon>
        <taxon>Clostridia</taxon>
        <taxon>Peptostreptococcales</taxon>
        <taxon>Caminicellaceae</taxon>
        <taxon>Caminicella</taxon>
    </lineage>
</organism>
<dbReference type="Pfam" id="PF02616">
    <property type="entry name" value="SMC_ScpA"/>
    <property type="match status" value="1"/>
</dbReference>
<dbReference type="GO" id="GO:0007059">
    <property type="term" value="P:chromosome segregation"/>
    <property type="evidence" value="ECO:0007669"/>
    <property type="project" value="UniProtKB-UniRule"/>
</dbReference>
<evidence type="ECO:0000256" key="1">
    <source>
        <dbReference type="ARBA" id="ARBA00022829"/>
    </source>
</evidence>
<keyword evidence="1 3" id="KW-0159">Chromosome partition</keyword>
<proteinExistence type="inferred from homology"/>
<dbReference type="PANTHER" id="PTHR33969">
    <property type="entry name" value="SEGREGATION AND CONDENSATION PROTEIN A"/>
    <property type="match status" value="1"/>
</dbReference>
<dbReference type="GO" id="GO:0005737">
    <property type="term" value="C:cytoplasm"/>
    <property type="evidence" value="ECO:0007669"/>
    <property type="project" value="UniProtKB-SubCell"/>
</dbReference>
<comment type="subcellular location">
    <subcellularLocation>
        <location evidence="3">Cytoplasm</location>
    </subcellularLocation>
    <text evidence="3">Associated with two foci at the outer edges of the nucleoid region in young cells, and at four foci within both cell halves in older cells.</text>
</comment>
<keyword evidence="3" id="KW-0963">Cytoplasm</keyword>
<comment type="function">
    <text evidence="3">Participates in chromosomal partition during cell division. May act via the formation of a condensin-like complex containing Smc and ScpB that pull DNA away from mid-cell into both cell halves.</text>
</comment>
<comment type="similarity">
    <text evidence="3">Belongs to the ScpA family.</text>
</comment>
<dbReference type="InterPro" id="IPR023093">
    <property type="entry name" value="ScpA-like_C"/>
</dbReference>
<dbReference type="Proteomes" id="UP000184082">
    <property type="component" value="Unassembled WGS sequence"/>
</dbReference>
<evidence type="ECO:0000256" key="3">
    <source>
        <dbReference type="HAMAP-Rule" id="MF_01805"/>
    </source>
</evidence>
<dbReference type="GO" id="GO:0006260">
    <property type="term" value="P:DNA replication"/>
    <property type="evidence" value="ECO:0007669"/>
    <property type="project" value="UniProtKB-UniRule"/>
</dbReference>
<dbReference type="AlphaFoldDB" id="A0A1M6L313"/>
<name>A0A1M6L313_9FIRM</name>
<evidence type="ECO:0000256" key="2">
    <source>
        <dbReference type="ARBA" id="ARBA00044777"/>
    </source>
</evidence>
<evidence type="ECO:0000313" key="4">
    <source>
        <dbReference type="EMBL" id="SHJ65552.1"/>
    </source>
</evidence>
<dbReference type="InterPro" id="IPR003768">
    <property type="entry name" value="ScpA"/>
</dbReference>
<dbReference type="EMBL" id="FRAJ01000003">
    <property type="protein sequence ID" value="SHJ65552.1"/>
    <property type="molecule type" value="Genomic_DNA"/>
</dbReference>
<gene>
    <name evidence="3" type="primary">scpA</name>
    <name evidence="4" type="ORF">SAMN02745883_00052</name>
</gene>
<comment type="subunit">
    <text evidence="3">Component of a cohesin-like complex composed of ScpA, ScpB and the Smc homodimer, in which ScpA and ScpB bind to the head domain of Smc. The presence of the three proteins is required for the association of the complex with DNA.</text>
</comment>
<keyword evidence="3" id="KW-0132">Cell division</keyword>
<dbReference type="HAMAP" id="MF_01805">
    <property type="entry name" value="ScpA"/>
    <property type="match status" value="1"/>
</dbReference>
<evidence type="ECO:0000313" key="5">
    <source>
        <dbReference type="Proteomes" id="UP000184082"/>
    </source>
</evidence>
<protein>
    <recommendedName>
        <fullName evidence="2 3">Segregation and condensation protein A</fullName>
    </recommendedName>
</protein>
<dbReference type="STRING" id="1121266.SAMN02745883_00052"/>
<keyword evidence="3" id="KW-0131">Cell cycle</keyword>
<accession>A0A1M6L313</accession>
<sequence>MSYNVKLKTFEGPFDLLFHLIEKSEIDIYNIPISDITNQYLSYINKMKSLDMEVASEFLVMAATLLEIKSKMLLPNAEEEQLEFDVKGVDPRKDLVIKLIEYKKFKNIAEYFKSREEVYGKVFFKNQDDLESYINKDKIKLVNMSMEEKLLVNAIKKVLSKTNKIDKNRRQFFKELKREIYTVEDKINLFQKKLEKVESIKFYELFDKNTSRLEIIVTFLALLELLKLKKISVKQDKLFDEIIIFKIG</sequence>
<dbReference type="PANTHER" id="PTHR33969:SF2">
    <property type="entry name" value="SEGREGATION AND CONDENSATION PROTEIN A"/>
    <property type="match status" value="1"/>
</dbReference>